<protein>
    <submittedName>
        <fullName evidence="3">Glycosyl hydrolase 108</fullName>
    </submittedName>
</protein>
<dbReference type="EMBL" id="OBEI01000018">
    <property type="protein sequence ID" value="SNZ11890.1"/>
    <property type="molecule type" value="Genomic_DNA"/>
</dbReference>
<dbReference type="Gene3D" id="1.20.141.10">
    <property type="entry name" value="Chitosanase, subunit A, domain 1"/>
    <property type="match status" value="1"/>
</dbReference>
<keyword evidence="4" id="KW-1185">Reference proteome</keyword>
<evidence type="ECO:0000259" key="2">
    <source>
        <dbReference type="Pfam" id="PF09374"/>
    </source>
</evidence>
<accession>A0A285NQV2</accession>
<dbReference type="InterPro" id="IPR008565">
    <property type="entry name" value="TtsA-like_GH18_dom"/>
</dbReference>
<proteinExistence type="predicted"/>
<dbReference type="Pfam" id="PF05838">
    <property type="entry name" value="Glyco_hydro_108"/>
    <property type="match status" value="1"/>
</dbReference>
<gene>
    <name evidence="3" type="ORF">SAMN06265182_2131</name>
</gene>
<dbReference type="RefSeq" id="WP_097001263.1">
    <property type="nucleotide sequence ID" value="NZ_OBEI01000018.1"/>
</dbReference>
<sequence length="172" mass="19985">MSFEKALEKVLQLEGGLVLHKNPTEEAQTYAGIYRKAHPEWEGWNYIDKGQTPPFELVKQFYYENFYKPLEAIQNEKIRDLLFETAVNTGVKTAVKLLQKVVGAKPDGILGQKTIQKLNEYLTEKSEEDFIKDFTLARIAFYTNIANKNPRKYGMYLRGWINRSLEVLSWVS</sequence>
<dbReference type="InterPro" id="IPR018537">
    <property type="entry name" value="Peptidoglycan-bd_3"/>
</dbReference>
<organism evidence="3 4">
    <name type="scientific">Persephonella hydrogeniphila</name>
    <dbReference type="NCBI Taxonomy" id="198703"/>
    <lineage>
        <taxon>Bacteria</taxon>
        <taxon>Pseudomonadati</taxon>
        <taxon>Aquificota</taxon>
        <taxon>Aquificia</taxon>
        <taxon>Aquificales</taxon>
        <taxon>Hydrogenothermaceae</taxon>
        <taxon>Persephonella</taxon>
    </lineage>
</organism>
<keyword evidence="3" id="KW-0378">Hydrolase</keyword>
<evidence type="ECO:0000313" key="4">
    <source>
        <dbReference type="Proteomes" id="UP000219036"/>
    </source>
</evidence>
<dbReference type="Pfam" id="PF09374">
    <property type="entry name" value="PG_binding_3"/>
    <property type="match status" value="1"/>
</dbReference>
<dbReference type="AlphaFoldDB" id="A0A285NQV2"/>
<dbReference type="InterPro" id="IPR023346">
    <property type="entry name" value="Lysozyme-like_dom_sf"/>
</dbReference>
<name>A0A285NQV2_9AQUI</name>
<evidence type="ECO:0000259" key="1">
    <source>
        <dbReference type="Pfam" id="PF05838"/>
    </source>
</evidence>
<dbReference type="SUPFAM" id="SSF53955">
    <property type="entry name" value="Lysozyme-like"/>
    <property type="match status" value="1"/>
</dbReference>
<feature type="domain" description="TtsA-like Glycoside hydrolase family 108" evidence="1">
    <location>
        <begin position="8"/>
        <end position="90"/>
    </location>
</feature>
<dbReference type="OrthoDB" id="9815229at2"/>
<evidence type="ECO:0000313" key="3">
    <source>
        <dbReference type="EMBL" id="SNZ11890.1"/>
    </source>
</evidence>
<dbReference type="Proteomes" id="UP000219036">
    <property type="component" value="Unassembled WGS sequence"/>
</dbReference>
<feature type="domain" description="Peptidoglycan binding" evidence="2">
    <location>
        <begin position="94"/>
        <end position="163"/>
    </location>
</feature>
<reference evidence="4" key="1">
    <citation type="submission" date="2017-09" db="EMBL/GenBank/DDBJ databases">
        <authorList>
            <person name="Varghese N."/>
            <person name="Submissions S."/>
        </authorList>
    </citation>
    <scope>NUCLEOTIDE SEQUENCE [LARGE SCALE GENOMIC DNA]</scope>
    <source>
        <strain evidence="4">DSM 15103</strain>
    </source>
</reference>
<dbReference type="GO" id="GO:0016787">
    <property type="term" value="F:hydrolase activity"/>
    <property type="evidence" value="ECO:0007669"/>
    <property type="project" value="UniProtKB-KW"/>
</dbReference>